<sequence length="125" mass="13392">MSAVLGINPGFGGFNYHDPSACLVVDGRPVAAVEEERFTRVKSAPGVFPARSVAYCLEAAGMTLADLDAVAVGYSSDAWLERLPLETRRLISHPELTTLADTDPEHVDVPHAREALAAATRRFGD</sequence>
<evidence type="ECO:0000313" key="2">
    <source>
        <dbReference type="EMBL" id="KOG87827.1"/>
    </source>
</evidence>
<gene>
    <name evidence="2" type="ORF">ADK38_23245</name>
</gene>
<proteinExistence type="predicted"/>
<feature type="domain" description="Carbamoyltransferase" evidence="1">
    <location>
        <begin position="16"/>
        <end position="72"/>
    </location>
</feature>
<evidence type="ECO:0000259" key="1">
    <source>
        <dbReference type="Pfam" id="PF02543"/>
    </source>
</evidence>
<name>A0ABR5J315_9ACTN</name>
<dbReference type="InterPro" id="IPR003696">
    <property type="entry name" value="Carbtransf_dom"/>
</dbReference>
<keyword evidence="3" id="KW-1185">Reference proteome</keyword>
<dbReference type="PANTHER" id="PTHR34847:SF1">
    <property type="entry name" value="NODULATION PROTEIN U"/>
    <property type="match status" value="1"/>
</dbReference>
<feature type="non-terminal residue" evidence="2">
    <location>
        <position position="125"/>
    </location>
</feature>
<dbReference type="PANTHER" id="PTHR34847">
    <property type="entry name" value="NODULATION PROTEIN U"/>
    <property type="match status" value="1"/>
</dbReference>
<comment type="caution">
    <text evidence="2">The sequence shown here is derived from an EMBL/GenBank/DDBJ whole genome shotgun (WGS) entry which is preliminary data.</text>
</comment>
<protein>
    <recommendedName>
        <fullName evidence="1">Carbamoyltransferase domain-containing protein</fullName>
    </recommendedName>
</protein>
<evidence type="ECO:0000313" key="3">
    <source>
        <dbReference type="Proteomes" id="UP000037020"/>
    </source>
</evidence>
<accession>A0ABR5J315</accession>
<dbReference type="EMBL" id="LGUT01002010">
    <property type="protein sequence ID" value="KOG87827.1"/>
    <property type="molecule type" value="Genomic_DNA"/>
</dbReference>
<reference evidence="2 3" key="1">
    <citation type="submission" date="2015-07" db="EMBL/GenBank/DDBJ databases">
        <authorList>
            <person name="Ju K.-S."/>
            <person name="Doroghazi J.R."/>
            <person name="Metcalf W.W."/>
        </authorList>
    </citation>
    <scope>NUCLEOTIDE SEQUENCE [LARGE SCALE GENOMIC DNA]</scope>
    <source>
        <strain evidence="2 3">NRRL B-3589</strain>
    </source>
</reference>
<dbReference type="InterPro" id="IPR051338">
    <property type="entry name" value="NodU/CmcH_Carbamoyltrnsfr"/>
</dbReference>
<organism evidence="2 3">
    <name type="scientific">Streptomyces varsoviensis</name>
    <dbReference type="NCBI Taxonomy" id="67373"/>
    <lineage>
        <taxon>Bacteria</taxon>
        <taxon>Bacillati</taxon>
        <taxon>Actinomycetota</taxon>
        <taxon>Actinomycetes</taxon>
        <taxon>Kitasatosporales</taxon>
        <taxon>Streptomycetaceae</taxon>
        <taxon>Streptomyces</taxon>
    </lineage>
</organism>
<dbReference type="Gene3D" id="3.30.420.40">
    <property type="match status" value="1"/>
</dbReference>
<dbReference type="Pfam" id="PF02543">
    <property type="entry name" value="Carbam_trans_N"/>
    <property type="match status" value="1"/>
</dbReference>
<dbReference type="Proteomes" id="UP000037020">
    <property type="component" value="Unassembled WGS sequence"/>
</dbReference>